<feature type="compositionally biased region" description="Polar residues" evidence="1">
    <location>
        <begin position="75"/>
        <end position="85"/>
    </location>
</feature>
<evidence type="ECO:0000313" key="3">
    <source>
        <dbReference type="EMBL" id="CAD7001872.1"/>
    </source>
</evidence>
<comment type="caution">
    <text evidence="3">The sequence shown here is derived from an EMBL/GenBank/DDBJ whole genome shotgun (WGS) entry which is preliminary data.</text>
</comment>
<accession>A0A811URT6</accession>
<proteinExistence type="predicted"/>
<reference evidence="3" key="1">
    <citation type="submission" date="2020-11" db="EMBL/GenBank/DDBJ databases">
        <authorList>
            <person name="Whitehead M."/>
        </authorList>
    </citation>
    <scope>NUCLEOTIDE SEQUENCE</scope>
    <source>
        <strain evidence="3">EGII</strain>
    </source>
</reference>
<dbReference type="Proteomes" id="UP000606786">
    <property type="component" value="Unassembled WGS sequence"/>
</dbReference>
<keyword evidence="2" id="KW-0472">Membrane</keyword>
<protein>
    <submittedName>
        <fullName evidence="3">(Mediterranean fruit fly) hypothetical protein</fullName>
    </submittedName>
</protein>
<keyword evidence="2" id="KW-0812">Transmembrane</keyword>
<evidence type="ECO:0000256" key="1">
    <source>
        <dbReference type="SAM" id="MobiDB-lite"/>
    </source>
</evidence>
<organism evidence="3 4">
    <name type="scientific">Ceratitis capitata</name>
    <name type="common">Mediterranean fruit fly</name>
    <name type="synonym">Tephritis capitata</name>
    <dbReference type="NCBI Taxonomy" id="7213"/>
    <lineage>
        <taxon>Eukaryota</taxon>
        <taxon>Metazoa</taxon>
        <taxon>Ecdysozoa</taxon>
        <taxon>Arthropoda</taxon>
        <taxon>Hexapoda</taxon>
        <taxon>Insecta</taxon>
        <taxon>Pterygota</taxon>
        <taxon>Neoptera</taxon>
        <taxon>Endopterygota</taxon>
        <taxon>Diptera</taxon>
        <taxon>Brachycera</taxon>
        <taxon>Muscomorpha</taxon>
        <taxon>Tephritoidea</taxon>
        <taxon>Tephritidae</taxon>
        <taxon>Ceratitis</taxon>
        <taxon>Ceratitis</taxon>
    </lineage>
</organism>
<gene>
    <name evidence="3" type="ORF">CCAP1982_LOCUS10359</name>
</gene>
<name>A0A811URT6_CERCA</name>
<sequence>MANLILSVCLSILGIIIAIALFLAGGYLWWRHKRSQLQFIEPNDDEDSSNYSLSFRNPLLREIQDTSIPPAKGPPQQQATTQSLATPLQNNINRKLNGFLNLKTPLIG</sequence>
<keyword evidence="2" id="KW-1133">Transmembrane helix</keyword>
<feature type="region of interest" description="Disordered" evidence="1">
    <location>
        <begin position="65"/>
        <end position="85"/>
    </location>
</feature>
<dbReference type="AlphaFoldDB" id="A0A811URT6"/>
<keyword evidence="4" id="KW-1185">Reference proteome</keyword>
<dbReference type="OrthoDB" id="67700at2759"/>
<feature type="transmembrane region" description="Helical" evidence="2">
    <location>
        <begin position="12"/>
        <end position="30"/>
    </location>
</feature>
<evidence type="ECO:0000256" key="2">
    <source>
        <dbReference type="SAM" id="Phobius"/>
    </source>
</evidence>
<evidence type="ECO:0000313" key="4">
    <source>
        <dbReference type="Proteomes" id="UP000606786"/>
    </source>
</evidence>
<dbReference type="EMBL" id="CAJHJT010000023">
    <property type="protein sequence ID" value="CAD7001872.1"/>
    <property type="molecule type" value="Genomic_DNA"/>
</dbReference>